<dbReference type="AlphaFoldDB" id="A0A0C9SCY1"/>
<evidence type="ECO:0000313" key="2">
    <source>
        <dbReference type="EMBL" id="JAG91712.1"/>
    </source>
</evidence>
<feature type="signal peptide" evidence="1">
    <location>
        <begin position="1"/>
        <end position="23"/>
    </location>
</feature>
<organism evidence="2">
    <name type="scientific">Amblyomma americanum</name>
    <name type="common">Lone star tick</name>
    <dbReference type="NCBI Taxonomy" id="6943"/>
    <lineage>
        <taxon>Eukaryota</taxon>
        <taxon>Metazoa</taxon>
        <taxon>Ecdysozoa</taxon>
        <taxon>Arthropoda</taxon>
        <taxon>Chelicerata</taxon>
        <taxon>Arachnida</taxon>
        <taxon>Acari</taxon>
        <taxon>Parasitiformes</taxon>
        <taxon>Ixodida</taxon>
        <taxon>Ixodoidea</taxon>
        <taxon>Ixodidae</taxon>
        <taxon>Amblyomminae</taxon>
        <taxon>Amblyomma</taxon>
    </lineage>
</organism>
<dbReference type="EMBL" id="GBZX01001028">
    <property type="protein sequence ID" value="JAG91712.1"/>
    <property type="molecule type" value="mRNA"/>
</dbReference>
<name>A0A0C9SCY1_AMBAM</name>
<sequence length="105" mass="11533">MQTALVLALVLSVVYVQFLTGDAAPGAQDDYRDFCDVTPDGKMKFLNCVKEKIPALKELLAKSDQSPQEILNSVCSENEGDNAEELTEDVARDWPIIEQCLAGIE</sequence>
<feature type="chain" id="PRO_5002203402" evidence="1">
    <location>
        <begin position="24"/>
        <end position="105"/>
    </location>
</feature>
<proteinExistence type="evidence at transcript level"/>
<evidence type="ECO:0000256" key="1">
    <source>
        <dbReference type="SAM" id="SignalP"/>
    </source>
</evidence>
<protein>
    <submittedName>
        <fullName evidence="2">Putative secreted protein</fullName>
    </submittedName>
</protein>
<reference evidence="2" key="1">
    <citation type="journal article" date="2015" name="PLoS ONE">
        <title>An Insight into the Sialome of the Lone Star Tick, Amblyomma americanum, with a Glimpse on Its Time Dependent Gene Expression.</title>
        <authorList>
            <person name="Karim S."/>
            <person name="Ribeiro J.M."/>
        </authorList>
    </citation>
    <scope>NUCLEOTIDE SEQUENCE</scope>
    <source>
        <tissue evidence="2">Salivary gland</tissue>
    </source>
</reference>
<keyword evidence="1" id="KW-0732">Signal</keyword>
<accession>A0A0C9SCY1</accession>